<accession>Z9JYF3</accession>
<sequence>MTHPPAEHAVVLLHGWPVTPAHWRGLLPALRRAGFAPLPVTLPGLGAAPGDTPDLRKSALARGLQEKLAGLGHARFAVIGHDWGGSVAALLAAAMPEAVSALVIEEEILPGVEVDIPAPGADHYPTWHGPFNRVPGLAEQLVPGREEAYYGSFLTQSAGPAGLEPEIHRTYVDAYRTEGVLAAGLGYYRTRSGDLADVGQLRRDPISTPVLAIGGRYAMGSAVADGLRTVATDVRGLVLEQSGHYPVEQEPETAARAIVEFLSTCGRGETPISGTRHAP</sequence>
<comment type="caution">
    <text evidence="3">The sequence shown here is derived from an EMBL/GenBank/DDBJ whole genome shotgun (WGS) entry which is preliminary data.</text>
</comment>
<keyword evidence="1 3" id="KW-0378">Hydrolase</keyword>
<organism evidence="3 4">
    <name type="scientific">Brachybacterium phenoliresistens</name>
    <dbReference type="NCBI Taxonomy" id="396014"/>
    <lineage>
        <taxon>Bacteria</taxon>
        <taxon>Bacillati</taxon>
        <taxon>Actinomycetota</taxon>
        <taxon>Actinomycetes</taxon>
        <taxon>Micrococcales</taxon>
        <taxon>Dermabacteraceae</taxon>
        <taxon>Brachybacterium</taxon>
    </lineage>
</organism>
<keyword evidence="4" id="KW-1185">Reference proteome</keyword>
<dbReference type="InterPro" id="IPR000073">
    <property type="entry name" value="AB_hydrolase_1"/>
</dbReference>
<feature type="domain" description="AB hydrolase-1" evidence="2">
    <location>
        <begin position="10"/>
        <end position="256"/>
    </location>
</feature>
<proteinExistence type="predicted"/>
<gene>
    <name evidence="3" type="ORF">BF93_07345</name>
</gene>
<dbReference type="PRINTS" id="PR00412">
    <property type="entry name" value="EPOXHYDRLASE"/>
</dbReference>
<evidence type="ECO:0000259" key="2">
    <source>
        <dbReference type="Pfam" id="PF12697"/>
    </source>
</evidence>
<dbReference type="SUPFAM" id="SSF53474">
    <property type="entry name" value="alpha/beta-Hydrolases"/>
    <property type="match status" value="1"/>
</dbReference>
<dbReference type="Gene3D" id="3.40.50.1820">
    <property type="entry name" value="alpha/beta hydrolase"/>
    <property type="match status" value="1"/>
</dbReference>
<dbReference type="HOGENOM" id="CLU_020336_7_1_11"/>
<dbReference type="GO" id="GO:0016787">
    <property type="term" value="F:hydrolase activity"/>
    <property type="evidence" value="ECO:0007669"/>
    <property type="project" value="UniProtKB-KW"/>
</dbReference>
<dbReference type="PATRIC" id="fig|396014.3.peg.460"/>
<dbReference type="eggNOG" id="COG0596">
    <property type="taxonomic scope" value="Bacteria"/>
</dbReference>
<name>Z9JYF3_9MICO</name>
<dbReference type="EMBL" id="JDYK01000002">
    <property type="protein sequence ID" value="EWS82827.1"/>
    <property type="molecule type" value="Genomic_DNA"/>
</dbReference>
<dbReference type="PANTHER" id="PTHR43329">
    <property type="entry name" value="EPOXIDE HYDROLASE"/>
    <property type="match status" value="1"/>
</dbReference>
<dbReference type="STRING" id="396014.BF93_07345"/>
<dbReference type="RefSeq" id="WP_198025322.1">
    <property type="nucleotide sequence ID" value="NZ_BAAAOW010000001.1"/>
</dbReference>
<dbReference type="Pfam" id="PF12697">
    <property type="entry name" value="Abhydrolase_6"/>
    <property type="match status" value="1"/>
</dbReference>
<dbReference type="InterPro" id="IPR000639">
    <property type="entry name" value="Epox_hydrolase-like"/>
</dbReference>
<dbReference type="InterPro" id="IPR029058">
    <property type="entry name" value="AB_hydrolase_fold"/>
</dbReference>
<protein>
    <submittedName>
        <fullName evidence="3">Alpha/beta hydrolase</fullName>
    </submittedName>
</protein>
<reference evidence="3 4" key="1">
    <citation type="submission" date="2014-02" db="EMBL/GenBank/DDBJ databases">
        <title>Genome sequence of Brachybacterium phenoliresistens strain W13A50.</title>
        <authorList>
            <person name="Wang X."/>
        </authorList>
    </citation>
    <scope>NUCLEOTIDE SEQUENCE [LARGE SCALE GENOMIC DNA]</scope>
    <source>
        <strain evidence="3 4">W13A50</strain>
    </source>
</reference>
<evidence type="ECO:0000256" key="1">
    <source>
        <dbReference type="ARBA" id="ARBA00022801"/>
    </source>
</evidence>
<evidence type="ECO:0000313" key="3">
    <source>
        <dbReference type="EMBL" id="EWS82827.1"/>
    </source>
</evidence>
<dbReference type="Proteomes" id="UP000023067">
    <property type="component" value="Unassembled WGS sequence"/>
</dbReference>
<dbReference type="AlphaFoldDB" id="Z9JYF3"/>
<evidence type="ECO:0000313" key="4">
    <source>
        <dbReference type="Proteomes" id="UP000023067"/>
    </source>
</evidence>